<dbReference type="PROSITE" id="PS50995">
    <property type="entry name" value="HTH_MARR_2"/>
    <property type="match status" value="1"/>
</dbReference>
<protein>
    <submittedName>
        <fullName evidence="2">MarR family transcriptional regulator</fullName>
    </submittedName>
</protein>
<proteinExistence type="predicted"/>
<reference evidence="2" key="1">
    <citation type="journal article" date="2014" name="Int. J. Syst. Evol. Microbiol.">
        <title>Complete genome sequence of Corynebacterium casei LMG S-19264T (=DSM 44701T), isolated from a smear-ripened cheese.</title>
        <authorList>
            <consortium name="US DOE Joint Genome Institute (JGI-PGF)"/>
            <person name="Walter F."/>
            <person name="Albersmeier A."/>
            <person name="Kalinowski J."/>
            <person name="Ruckert C."/>
        </authorList>
    </citation>
    <scope>NUCLEOTIDE SEQUENCE</scope>
    <source>
        <strain evidence="2">JCM 3313</strain>
    </source>
</reference>
<name>A0A918AM13_9PSEU</name>
<dbReference type="RefSeq" id="WP_229795669.1">
    <property type="nucleotide sequence ID" value="NZ_BMRG01000004.1"/>
</dbReference>
<dbReference type="SUPFAM" id="SSF46785">
    <property type="entry name" value="Winged helix' DNA-binding domain"/>
    <property type="match status" value="1"/>
</dbReference>
<organism evidence="2 3">
    <name type="scientific">Saccharothrix coeruleofusca</name>
    <dbReference type="NCBI Taxonomy" id="33919"/>
    <lineage>
        <taxon>Bacteria</taxon>
        <taxon>Bacillati</taxon>
        <taxon>Actinomycetota</taxon>
        <taxon>Actinomycetes</taxon>
        <taxon>Pseudonocardiales</taxon>
        <taxon>Pseudonocardiaceae</taxon>
        <taxon>Saccharothrix</taxon>
    </lineage>
</organism>
<evidence type="ECO:0000313" key="2">
    <source>
        <dbReference type="EMBL" id="GGP55396.1"/>
    </source>
</evidence>
<dbReference type="InterPro" id="IPR036390">
    <property type="entry name" value="WH_DNA-bd_sf"/>
</dbReference>
<dbReference type="PANTHER" id="PTHR33164:SF43">
    <property type="entry name" value="HTH-TYPE TRANSCRIPTIONAL REPRESSOR YETL"/>
    <property type="match status" value="1"/>
</dbReference>
<dbReference type="InterPro" id="IPR036388">
    <property type="entry name" value="WH-like_DNA-bd_sf"/>
</dbReference>
<gene>
    <name evidence="2" type="ORF">GCM10010185_29960</name>
</gene>
<feature type="domain" description="HTH marR-type" evidence="1">
    <location>
        <begin position="11"/>
        <end position="149"/>
    </location>
</feature>
<sequence length="149" mass="16175">MRHVVALTARGAEFTELLVEVFRVNGLLLAAGDRLAAPAGLTSARWQVLGVVDHGPCTVAAVARTMGLTRQAVRQTAVGLVREGMAEFRDNPADRRARLLVLTPRGRSALRRVERAQAAWANETADRVPLDDLRAACGTLRDLADLLER</sequence>
<evidence type="ECO:0000259" key="1">
    <source>
        <dbReference type="PROSITE" id="PS50995"/>
    </source>
</evidence>
<dbReference type="GO" id="GO:0006950">
    <property type="term" value="P:response to stress"/>
    <property type="evidence" value="ECO:0007669"/>
    <property type="project" value="TreeGrafter"/>
</dbReference>
<dbReference type="EMBL" id="BMRG01000004">
    <property type="protein sequence ID" value="GGP55396.1"/>
    <property type="molecule type" value="Genomic_DNA"/>
</dbReference>
<dbReference type="Gene3D" id="1.10.10.10">
    <property type="entry name" value="Winged helix-like DNA-binding domain superfamily/Winged helix DNA-binding domain"/>
    <property type="match status" value="1"/>
</dbReference>
<evidence type="ECO:0000313" key="3">
    <source>
        <dbReference type="Proteomes" id="UP000639606"/>
    </source>
</evidence>
<keyword evidence="3" id="KW-1185">Reference proteome</keyword>
<dbReference type="InterPro" id="IPR000835">
    <property type="entry name" value="HTH_MarR-typ"/>
</dbReference>
<dbReference type="SMART" id="SM00347">
    <property type="entry name" value="HTH_MARR"/>
    <property type="match status" value="1"/>
</dbReference>
<dbReference type="GO" id="GO:0003700">
    <property type="term" value="F:DNA-binding transcription factor activity"/>
    <property type="evidence" value="ECO:0007669"/>
    <property type="project" value="InterPro"/>
</dbReference>
<dbReference type="AlphaFoldDB" id="A0A918AM13"/>
<dbReference type="InterPro" id="IPR039422">
    <property type="entry name" value="MarR/SlyA-like"/>
</dbReference>
<reference evidence="2" key="2">
    <citation type="submission" date="2020-09" db="EMBL/GenBank/DDBJ databases">
        <authorList>
            <person name="Sun Q."/>
            <person name="Ohkuma M."/>
        </authorList>
    </citation>
    <scope>NUCLEOTIDE SEQUENCE</scope>
    <source>
        <strain evidence="2">JCM 3313</strain>
    </source>
</reference>
<dbReference type="Pfam" id="PF12802">
    <property type="entry name" value="MarR_2"/>
    <property type="match status" value="1"/>
</dbReference>
<accession>A0A918AM13</accession>
<dbReference type="PANTHER" id="PTHR33164">
    <property type="entry name" value="TRANSCRIPTIONAL REGULATOR, MARR FAMILY"/>
    <property type="match status" value="1"/>
</dbReference>
<comment type="caution">
    <text evidence="2">The sequence shown here is derived from an EMBL/GenBank/DDBJ whole genome shotgun (WGS) entry which is preliminary data.</text>
</comment>
<dbReference type="Proteomes" id="UP000639606">
    <property type="component" value="Unassembled WGS sequence"/>
</dbReference>